<evidence type="ECO:0000313" key="3">
    <source>
        <dbReference type="Proteomes" id="UP001589834"/>
    </source>
</evidence>
<proteinExistence type="predicted"/>
<name>A0ABV6PMI7_9BURK</name>
<gene>
    <name evidence="2" type="ORF">ACFFGG_00640</name>
</gene>
<feature type="compositionally biased region" description="Low complexity" evidence="1">
    <location>
        <begin position="17"/>
        <end position="26"/>
    </location>
</feature>
<evidence type="ECO:0000256" key="1">
    <source>
        <dbReference type="SAM" id="MobiDB-lite"/>
    </source>
</evidence>
<evidence type="ECO:0000313" key="2">
    <source>
        <dbReference type="EMBL" id="MFC0591052.1"/>
    </source>
</evidence>
<reference evidence="2 3" key="1">
    <citation type="submission" date="2024-09" db="EMBL/GenBank/DDBJ databases">
        <authorList>
            <person name="Sun Q."/>
            <person name="Mori K."/>
        </authorList>
    </citation>
    <scope>NUCLEOTIDE SEQUENCE [LARGE SCALE GENOMIC DNA]</scope>
    <source>
        <strain evidence="2 3">NCAIM B.02336</strain>
    </source>
</reference>
<keyword evidence="3" id="KW-1185">Reference proteome</keyword>
<dbReference type="RefSeq" id="WP_377614172.1">
    <property type="nucleotide sequence ID" value="NZ_JBHUKK010000001.1"/>
</dbReference>
<accession>A0ABV6PMI7</accession>
<protein>
    <submittedName>
        <fullName evidence="2">Uncharacterized protein</fullName>
    </submittedName>
</protein>
<feature type="region of interest" description="Disordered" evidence="1">
    <location>
        <begin position="1"/>
        <end position="44"/>
    </location>
</feature>
<dbReference type="Proteomes" id="UP001589834">
    <property type="component" value="Unassembled WGS sequence"/>
</dbReference>
<feature type="compositionally biased region" description="Basic and acidic residues" evidence="1">
    <location>
        <begin position="1"/>
        <end position="14"/>
    </location>
</feature>
<organism evidence="2 3">
    <name type="scientific">Ottowia pentelensis</name>
    <dbReference type="NCBI Taxonomy" id="511108"/>
    <lineage>
        <taxon>Bacteria</taxon>
        <taxon>Pseudomonadati</taxon>
        <taxon>Pseudomonadota</taxon>
        <taxon>Betaproteobacteria</taxon>
        <taxon>Burkholderiales</taxon>
        <taxon>Comamonadaceae</taxon>
        <taxon>Ottowia</taxon>
    </lineage>
</organism>
<sequence>MLPAADRARQRHAMECAAAAPSAPAADEMRQAGANLSAPGHRSP</sequence>
<comment type="caution">
    <text evidence="2">The sequence shown here is derived from an EMBL/GenBank/DDBJ whole genome shotgun (WGS) entry which is preliminary data.</text>
</comment>
<dbReference type="EMBL" id="JBHLTN010000002">
    <property type="protein sequence ID" value="MFC0591052.1"/>
    <property type="molecule type" value="Genomic_DNA"/>
</dbReference>